<evidence type="ECO:0000256" key="5">
    <source>
        <dbReference type="ARBA" id="ARBA00022741"/>
    </source>
</evidence>
<dbReference type="EMBL" id="JBHSZO010000004">
    <property type="protein sequence ID" value="MFC7217403.1"/>
    <property type="molecule type" value="Genomic_DNA"/>
</dbReference>
<reference evidence="12" key="1">
    <citation type="journal article" date="2019" name="Int. J. Syst. Evol. Microbiol.">
        <title>The Global Catalogue of Microorganisms (GCM) 10K type strain sequencing project: providing services to taxonomists for standard genome sequencing and annotation.</title>
        <authorList>
            <consortium name="The Broad Institute Genomics Platform"/>
            <consortium name="The Broad Institute Genome Sequencing Center for Infectious Disease"/>
            <person name="Wu L."/>
            <person name="Ma J."/>
        </authorList>
    </citation>
    <scope>NUCLEOTIDE SEQUENCE [LARGE SCALE GENOMIC DNA]</scope>
    <source>
        <strain evidence="12">CGMCC 1.13681</strain>
    </source>
</reference>
<keyword evidence="5" id="KW-0547">Nucleotide-binding</keyword>
<dbReference type="Pfam" id="PF02518">
    <property type="entry name" value="HATPase_c"/>
    <property type="match status" value="1"/>
</dbReference>
<dbReference type="InterPro" id="IPR055558">
    <property type="entry name" value="DUF7134"/>
</dbReference>
<comment type="catalytic activity">
    <reaction evidence="1">
        <text>ATP + protein L-histidine = ADP + protein N-phospho-L-histidine.</text>
        <dbReference type="EC" id="2.7.13.3"/>
    </reaction>
</comment>
<feature type="transmembrane region" description="Helical" evidence="9">
    <location>
        <begin position="63"/>
        <end position="82"/>
    </location>
</feature>
<dbReference type="Pfam" id="PF23539">
    <property type="entry name" value="DUF7134"/>
    <property type="match status" value="1"/>
</dbReference>
<dbReference type="Proteomes" id="UP001596413">
    <property type="component" value="Unassembled WGS sequence"/>
</dbReference>
<evidence type="ECO:0000256" key="1">
    <source>
        <dbReference type="ARBA" id="ARBA00000085"/>
    </source>
</evidence>
<accession>A0ABW2G9E7</accession>
<feature type="transmembrane region" description="Helical" evidence="9">
    <location>
        <begin position="102"/>
        <end position="121"/>
    </location>
</feature>
<feature type="transmembrane region" description="Helical" evidence="9">
    <location>
        <begin position="128"/>
        <end position="146"/>
    </location>
</feature>
<dbReference type="InterPro" id="IPR003594">
    <property type="entry name" value="HATPase_dom"/>
</dbReference>
<evidence type="ECO:0000256" key="6">
    <source>
        <dbReference type="ARBA" id="ARBA00022777"/>
    </source>
</evidence>
<evidence type="ECO:0000256" key="3">
    <source>
        <dbReference type="ARBA" id="ARBA00022553"/>
    </source>
</evidence>
<dbReference type="InterPro" id="IPR011712">
    <property type="entry name" value="Sig_transdc_His_kin_sub3_dim/P"/>
</dbReference>
<dbReference type="GO" id="GO:0016301">
    <property type="term" value="F:kinase activity"/>
    <property type="evidence" value="ECO:0007669"/>
    <property type="project" value="UniProtKB-KW"/>
</dbReference>
<dbReference type="Gene3D" id="1.20.5.1930">
    <property type="match status" value="1"/>
</dbReference>
<feature type="domain" description="Histidine kinase" evidence="10">
    <location>
        <begin position="302"/>
        <end position="389"/>
    </location>
</feature>
<keyword evidence="3" id="KW-0597">Phosphoprotein</keyword>
<proteinExistence type="predicted"/>
<dbReference type="PANTHER" id="PTHR24421">
    <property type="entry name" value="NITRATE/NITRITE SENSOR PROTEIN NARX-RELATED"/>
    <property type="match status" value="1"/>
</dbReference>
<dbReference type="SUPFAM" id="SSF55874">
    <property type="entry name" value="ATPase domain of HSP90 chaperone/DNA topoisomerase II/histidine kinase"/>
    <property type="match status" value="1"/>
</dbReference>
<dbReference type="PANTHER" id="PTHR24421:SF10">
    <property type="entry name" value="NITRATE_NITRITE SENSOR PROTEIN NARQ"/>
    <property type="match status" value="1"/>
</dbReference>
<dbReference type="InterPro" id="IPR036890">
    <property type="entry name" value="HATPase_C_sf"/>
</dbReference>
<keyword evidence="9" id="KW-1133">Transmembrane helix</keyword>
<gene>
    <name evidence="11" type="ORF">ACFQLX_04340</name>
</gene>
<keyword evidence="12" id="KW-1185">Reference proteome</keyword>
<evidence type="ECO:0000256" key="2">
    <source>
        <dbReference type="ARBA" id="ARBA00012438"/>
    </source>
</evidence>
<keyword evidence="4" id="KW-0808">Transferase</keyword>
<keyword evidence="9" id="KW-0472">Membrane</keyword>
<organism evidence="11 12">
    <name type="scientific">Streptomyces polyrhachis</name>
    <dbReference type="NCBI Taxonomy" id="1282885"/>
    <lineage>
        <taxon>Bacteria</taxon>
        <taxon>Bacillati</taxon>
        <taxon>Actinomycetota</taxon>
        <taxon>Actinomycetes</taxon>
        <taxon>Kitasatosporales</taxon>
        <taxon>Streptomycetaceae</taxon>
        <taxon>Streptomyces</taxon>
    </lineage>
</organism>
<dbReference type="EC" id="2.7.13.3" evidence="2"/>
<dbReference type="Pfam" id="PF07730">
    <property type="entry name" value="HisKA_3"/>
    <property type="match status" value="1"/>
</dbReference>
<comment type="caution">
    <text evidence="11">The sequence shown here is derived from an EMBL/GenBank/DDBJ whole genome shotgun (WGS) entry which is preliminary data.</text>
</comment>
<dbReference type="InterPro" id="IPR005467">
    <property type="entry name" value="His_kinase_dom"/>
</dbReference>
<protein>
    <recommendedName>
        <fullName evidence="2">histidine kinase</fullName>
        <ecNumber evidence="2">2.7.13.3</ecNumber>
    </recommendedName>
</protein>
<dbReference type="Gene3D" id="3.30.565.10">
    <property type="entry name" value="Histidine kinase-like ATPase, C-terminal domain"/>
    <property type="match status" value="1"/>
</dbReference>
<dbReference type="RefSeq" id="WP_386412072.1">
    <property type="nucleotide sequence ID" value="NZ_JBHSZO010000004.1"/>
</dbReference>
<name>A0ABW2G9E7_9ACTN</name>
<evidence type="ECO:0000256" key="9">
    <source>
        <dbReference type="SAM" id="Phobius"/>
    </source>
</evidence>
<dbReference type="SMART" id="SM00387">
    <property type="entry name" value="HATPase_c"/>
    <property type="match status" value="1"/>
</dbReference>
<evidence type="ECO:0000259" key="10">
    <source>
        <dbReference type="PROSITE" id="PS50109"/>
    </source>
</evidence>
<dbReference type="PROSITE" id="PS50109">
    <property type="entry name" value="HIS_KIN"/>
    <property type="match status" value="1"/>
</dbReference>
<evidence type="ECO:0000256" key="7">
    <source>
        <dbReference type="ARBA" id="ARBA00022840"/>
    </source>
</evidence>
<keyword evidence="7" id="KW-0067">ATP-binding</keyword>
<keyword evidence="8" id="KW-0902">Two-component regulatory system</keyword>
<evidence type="ECO:0000256" key="4">
    <source>
        <dbReference type="ARBA" id="ARBA00022679"/>
    </source>
</evidence>
<dbReference type="CDD" id="cd16917">
    <property type="entry name" value="HATPase_UhpB-NarQ-NarX-like"/>
    <property type="match status" value="1"/>
</dbReference>
<evidence type="ECO:0000313" key="11">
    <source>
        <dbReference type="EMBL" id="MFC7217403.1"/>
    </source>
</evidence>
<evidence type="ECO:0000256" key="8">
    <source>
        <dbReference type="ARBA" id="ARBA00023012"/>
    </source>
</evidence>
<sequence length="398" mass="41742">MRVSELRRSQTVDAGIALAYLGCSLLLARQDTGEGYAPPDAAGYALSAAICLPLALRRRRPVAVTAVVLALWTLYVTLGYFPAANSLAPLLALYTVAATRPLRTAAVAAAALGAVWVYAGVVAPHGSVATAAAMAAVMPAVVVRFGQAARRSERRGERLAELTRQLRAERDDRARRAVADEQARIARELHDVIAHHFAVISVQSGLARYVFDGNPEKARRALAVIEETSGEVLAEMRRMLTLLRGASTAPADGGAAPYDPVPRLDGLSEMVERLRAGGLVVGLAVEGTVRPLPSGVGLCAYRVVQEALTNVLKHAGPARAEVRVRYEPHRLQVSVADDGKGGNPAVVGAGTGHGLIGMRERAKLYGGAVEIGPRPAGGFEVRLTLPTSAAAARGEAGD</sequence>
<dbReference type="InterPro" id="IPR050482">
    <property type="entry name" value="Sensor_HK_TwoCompSys"/>
</dbReference>
<keyword evidence="6 11" id="KW-0418">Kinase</keyword>
<evidence type="ECO:0000313" key="12">
    <source>
        <dbReference type="Proteomes" id="UP001596413"/>
    </source>
</evidence>
<keyword evidence="9" id="KW-0812">Transmembrane</keyword>